<feature type="chain" id="PRO_5043348606" description="Gnk2-homologous domain-containing protein" evidence="1">
    <location>
        <begin position="24"/>
        <end position="143"/>
    </location>
</feature>
<gene>
    <name evidence="3" type="ORF">LTRI10_LOCUS44382</name>
</gene>
<dbReference type="InterPro" id="IPR002902">
    <property type="entry name" value="GNK2"/>
</dbReference>
<protein>
    <recommendedName>
        <fullName evidence="2">Gnk2-homologous domain-containing protein</fullName>
    </recommendedName>
</protein>
<accession>A0AAV2G3T2</accession>
<organism evidence="3 4">
    <name type="scientific">Linum trigynum</name>
    <dbReference type="NCBI Taxonomy" id="586398"/>
    <lineage>
        <taxon>Eukaryota</taxon>
        <taxon>Viridiplantae</taxon>
        <taxon>Streptophyta</taxon>
        <taxon>Embryophyta</taxon>
        <taxon>Tracheophyta</taxon>
        <taxon>Spermatophyta</taxon>
        <taxon>Magnoliopsida</taxon>
        <taxon>eudicotyledons</taxon>
        <taxon>Gunneridae</taxon>
        <taxon>Pentapetalae</taxon>
        <taxon>rosids</taxon>
        <taxon>fabids</taxon>
        <taxon>Malpighiales</taxon>
        <taxon>Linaceae</taxon>
        <taxon>Linum</taxon>
    </lineage>
</organism>
<feature type="domain" description="Gnk2-homologous" evidence="2">
    <location>
        <begin position="23"/>
        <end position="136"/>
    </location>
</feature>
<dbReference type="EMBL" id="OZ034820">
    <property type="protein sequence ID" value="CAL1404533.1"/>
    <property type="molecule type" value="Genomic_DNA"/>
</dbReference>
<reference evidence="3 4" key="1">
    <citation type="submission" date="2024-04" db="EMBL/GenBank/DDBJ databases">
        <authorList>
            <person name="Fracassetti M."/>
        </authorList>
    </citation>
    <scope>NUCLEOTIDE SEQUENCE [LARGE SCALE GENOMIC DNA]</scope>
</reference>
<keyword evidence="4" id="KW-1185">Reference proteome</keyword>
<evidence type="ECO:0000256" key="1">
    <source>
        <dbReference type="SAM" id="SignalP"/>
    </source>
</evidence>
<dbReference type="PROSITE" id="PS51473">
    <property type="entry name" value="GNK2"/>
    <property type="match status" value="1"/>
</dbReference>
<evidence type="ECO:0000313" key="4">
    <source>
        <dbReference type="Proteomes" id="UP001497516"/>
    </source>
</evidence>
<sequence>MASATRLLLELSILVLIIAAAATTTTADVAYKQCYTGNGGDLAVGIMKSLVQDLTAKLPDRRETYYCNELTEEGLKMYGFAECIGRDSDGAASMKACTDCLDLAGKLLIDDCKDTATGYAWDLDSACYFKVGYSIDVCPKGTY</sequence>
<dbReference type="Proteomes" id="UP001497516">
    <property type="component" value="Chromosome 7"/>
</dbReference>
<proteinExistence type="predicted"/>
<name>A0AAV2G3T2_9ROSI</name>
<feature type="signal peptide" evidence="1">
    <location>
        <begin position="1"/>
        <end position="23"/>
    </location>
</feature>
<evidence type="ECO:0000259" key="2">
    <source>
        <dbReference type="PROSITE" id="PS51473"/>
    </source>
</evidence>
<dbReference type="AlphaFoldDB" id="A0AAV2G3T2"/>
<evidence type="ECO:0000313" key="3">
    <source>
        <dbReference type="EMBL" id="CAL1404533.1"/>
    </source>
</evidence>
<keyword evidence="1" id="KW-0732">Signal</keyword>